<evidence type="ECO:0000259" key="16">
    <source>
        <dbReference type="PROSITE" id="PS50109"/>
    </source>
</evidence>
<keyword evidence="11 15" id="KW-1133">Transmembrane helix</keyword>
<dbReference type="PROSITE" id="PS50110">
    <property type="entry name" value="RESPONSE_REGULATORY"/>
    <property type="match status" value="1"/>
</dbReference>
<keyword evidence="9 18" id="KW-0418">Kinase</keyword>
<keyword evidence="13 15" id="KW-0472">Membrane</keyword>
<feature type="transmembrane region" description="Helical" evidence="15">
    <location>
        <begin position="294"/>
        <end position="316"/>
    </location>
</feature>
<dbReference type="CDD" id="cd12914">
    <property type="entry name" value="PDC1_DGC_like"/>
    <property type="match status" value="1"/>
</dbReference>
<keyword evidence="6" id="KW-0808">Transferase</keyword>
<evidence type="ECO:0000256" key="9">
    <source>
        <dbReference type="ARBA" id="ARBA00022777"/>
    </source>
</evidence>
<dbReference type="PROSITE" id="PS50109">
    <property type="entry name" value="HIS_KIN"/>
    <property type="match status" value="1"/>
</dbReference>
<dbReference type="PANTHER" id="PTHR43065:SF46">
    <property type="entry name" value="C4-DICARBOXYLATE TRANSPORT SENSOR PROTEIN DCTB"/>
    <property type="match status" value="1"/>
</dbReference>
<dbReference type="InterPro" id="IPR005467">
    <property type="entry name" value="His_kinase_dom"/>
</dbReference>
<dbReference type="EMBL" id="PDKW01000036">
    <property type="protein sequence ID" value="PGH59365.1"/>
    <property type="molecule type" value="Genomic_DNA"/>
</dbReference>
<evidence type="ECO:0000256" key="14">
    <source>
        <dbReference type="PROSITE-ProRule" id="PRU00169"/>
    </source>
</evidence>
<accession>A0A2B8BND7</accession>
<dbReference type="PANTHER" id="PTHR43065">
    <property type="entry name" value="SENSOR HISTIDINE KINASE"/>
    <property type="match status" value="1"/>
</dbReference>
<evidence type="ECO:0000259" key="17">
    <source>
        <dbReference type="PROSITE" id="PS50110"/>
    </source>
</evidence>
<dbReference type="Pfam" id="PF00072">
    <property type="entry name" value="Response_reg"/>
    <property type="match status" value="1"/>
</dbReference>
<keyword evidence="5 14" id="KW-0597">Phosphoprotein</keyword>
<sequence length="749" mass="79656">MLRLLKENRPLQRIGALGIGLLAVLCGGTAMVLDRLHDETVTEAMLGLRTLNASLAEQTARTIEGIDLTVSGIAEQIPLENRRSPEAFSRLRTDRQVYEILKAKASSLPQMEALSLIAADGTLVNFTRQFPAPVLDLSQRDYYLALKDADPGRAYLSRPTQSLVTRDWTLYIARRVNDPDGRLAGLVVGVIRLSYFEQFYRSLHVTPGSGFSLWWRDGMLLARFPPTPDRIGIVAADPIIDSQLSQSGIAATTLKSSIDGEDRILSVQHLRNYPLVVAVSRTRGKILARWESQAVVIAAAGLVSAVALALMLWAMARQFLAYETANRALGERRQAVEARDEAEEHVRQLQKMEALGQLTGGVAHDFNNLLQAVRSSLHMLEAGGELRGAESRRALEVASQAVDRGATLTQHLLAFARRQRLAPAPVDLGAQVAGMATLLERTLGGAIRIRIDRDADVPPALVDPHQFDIALLNLAINARDAMPDGGTLTIAVTSLPVGTVGEGISPALAPGGYVAVTVRDSGAGMPAHVLARACDPFFTTKPVGQGSGLGLSMVHGLTAQSGGGIRLESHPGLGTAVTLYLPHAPAENPPEIRLGSRADTPGGPAVSTGTDPLPAPSAALRILLVEDDALVRMANAAVLDEAGLMVSEAAGGEEALALLEADEGIGVLVTDFAMPGMTGADLTRLVRRRRPGLPVLIVTGYAEKAVLQDLGREPGIRILSKPIPPSALIGHIMTALRDPRAAMGADIGC</sequence>
<keyword evidence="7 15" id="KW-0812">Transmembrane</keyword>
<evidence type="ECO:0000256" key="1">
    <source>
        <dbReference type="ARBA" id="ARBA00000085"/>
    </source>
</evidence>
<reference evidence="19" key="1">
    <citation type="submission" date="2017-10" db="EMBL/GenBank/DDBJ databases">
        <authorList>
            <person name="Kravchenko I.K."/>
            <person name="Grouzdev D.S."/>
        </authorList>
    </citation>
    <scope>NUCLEOTIDE SEQUENCE [LARGE SCALE GENOMIC DNA]</scope>
    <source>
        <strain evidence="19">B2</strain>
    </source>
</reference>
<evidence type="ECO:0000256" key="8">
    <source>
        <dbReference type="ARBA" id="ARBA00022741"/>
    </source>
</evidence>
<evidence type="ECO:0000313" key="18">
    <source>
        <dbReference type="EMBL" id="PGH59365.1"/>
    </source>
</evidence>
<protein>
    <recommendedName>
        <fullName evidence="3">histidine kinase</fullName>
        <ecNumber evidence="3">2.7.13.3</ecNumber>
    </recommendedName>
</protein>
<evidence type="ECO:0000256" key="12">
    <source>
        <dbReference type="ARBA" id="ARBA00023012"/>
    </source>
</evidence>
<evidence type="ECO:0000256" key="10">
    <source>
        <dbReference type="ARBA" id="ARBA00022840"/>
    </source>
</evidence>
<dbReference type="SMART" id="SM00448">
    <property type="entry name" value="REC"/>
    <property type="match status" value="1"/>
</dbReference>
<dbReference type="OrthoDB" id="9796100at2"/>
<dbReference type="GO" id="GO:0005524">
    <property type="term" value="F:ATP binding"/>
    <property type="evidence" value="ECO:0007669"/>
    <property type="project" value="UniProtKB-KW"/>
</dbReference>
<evidence type="ECO:0000256" key="3">
    <source>
        <dbReference type="ARBA" id="ARBA00012438"/>
    </source>
</evidence>
<dbReference type="Gene3D" id="3.40.50.2300">
    <property type="match status" value="1"/>
</dbReference>
<dbReference type="SMART" id="SM00388">
    <property type="entry name" value="HisKA"/>
    <property type="match status" value="1"/>
</dbReference>
<dbReference type="InterPro" id="IPR036890">
    <property type="entry name" value="HATPase_C_sf"/>
</dbReference>
<evidence type="ECO:0000256" key="7">
    <source>
        <dbReference type="ARBA" id="ARBA00022692"/>
    </source>
</evidence>
<feature type="modified residue" description="4-aspartylphosphate" evidence="14">
    <location>
        <position position="671"/>
    </location>
</feature>
<evidence type="ECO:0000313" key="19">
    <source>
        <dbReference type="Proteomes" id="UP000225379"/>
    </source>
</evidence>
<dbReference type="InterPro" id="IPR004358">
    <property type="entry name" value="Sig_transdc_His_kin-like_C"/>
</dbReference>
<keyword evidence="19" id="KW-1185">Reference proteome</keyword>
<keyword evidence="8" id="KW-0547">Nucleotide-binding</keyword>
<dbReference type="RefSeq" id="WP_098734714.1">
    <property type="nucleotide sequence ID" value="NZ_PDKW01000036.1"/>
</dbReference>
<keyword evidence="10" id="KW-0067">ATP-binding</keyword>
<dbReference type="AlphaFoldDB" id="A0A2B8BND7"/>
<evidence type="ECO:0000256" key="11">
    <source>
        <dbReference type="ARBA" id="ARBA00022989"/>
    </source>
</evidence>
<evidence type="ECO:0000256" key="4">
    <source>
        <dbReference type="ARBA" id="ARBA00022475"/>
    </source>
</evidence>
<name>A0A2B8BND7_9PROT</name>
<keyword evidence="4" id="KW-1003">Cell membrane</keyword>
<dbReference type="Proteomes" id="UP000225379">
    <property type="component" value="Unassembled WGS sequence"/>
</dbReference>
<gene>
    <name evidence="18" type="ORF">CRT60_01725</name>
</gene>
<dbReference type="Gene3D" id="1.10.287.130">
    <property type="match status" value="1"/>
</dbReference>
<comment type="catalytic activity">
    <reaction evidence="1">
        <text>ATP + protein L-histidine = ADP + protein N-phospho-L-histidine.</text>
        <dbReference type="EC" id="2.7.13.3"/>
    </reaction>
</comment>
<dbReference type="Pfam" id="PF02518">
    <property type="entry name" value="HATPase_c"/>
    <property type="match status" value="1"/>
</dbReference>
<organism evidence="18 19">
    <name type="scientific">Azospirillum palustre</name>
    <dbReference type="NCBI Taxonomy" id="2044885"/>
    <lineage>
        <taxon>Bacteria</taxon>
        <taxon>Pseudomonadati</taxon>
        <taxon>Pseudomonadota</taxon>
        <taxon>Alphaproteobacteria</taxon>
        <taxon>Rhodospirillales</taxon>
        <taxon>Azospirillaceae</taxon>
        <taxon>Azospirillum</taxon>
    </lineage>
</organism>
<dbReference type="SMART" id="SM00387">
    <property type="entry name" value="HATPase_c"/>
    <property type="match status" value="1"/>
</dbReference>
<dbReference type="InterPro" id="IPR036097">
    <property type="entry name" value="HisK_dim/P_sf"/>
</dbReference>
<comment type="subcellular location">
    <subcellularLocation>
        <location evidence="2">Cell membrane</location>
        <topology evidence="2">Multi-pass membrane protein</topology>
    </subcellularLocation>
</comment>
<evidence type="ECO:0000256" key="5">
    <source>
        <dbReference type="ARBA" id="ARBA00022553"/>
    </source>
</evidence>
<evidence type="ECO:0000256" key="2">
    <source>
        <dbReference type="ARBA" id="ARBA00004651"/>
    </source>
</evidence>
<dbReference type="PRINTS" id="PR00344">
    <property type="entry name" value="BCTRLSENSOR"/>
</dbReference>
<dbReference type="GO" id="GO:0000155">
    <property type="term" value="F:phosphorelay sensor kinase activity"/>
    <property type="evidence" value="ECO:0007669"/>
    <property type="project" value="InterPro"/>
</dbReference>
<feature type="domain" description="Histidine kinase" evidence="16">
    <location>
        <begin position="361"/>
        <end position="585"/>
    </location>
</feature>
<dbReference type="GO" id="GO:0005886">
    <property type="term" value="C:plasma membrane"/>
    <property type="evidence" value="ECO:0007669"/>
    <property type="project" value="UniProtKB-SubCell"/>
</dbReference>
<evidence type="ECO:0000256" key="13">
    <source>
        <dbReference type="ARBA" id="ARBA00023136"/>
    </source>
</evidence>
<dbReference type="Gene3D" id="3.30.565.10">
    <property type="entry name" value="Histidine kinase-like ATPase, C-terminal domain"/>
    <property type="match status" value="1"/>
</dbReference>
<dbReference type="SUPFAM" id="SSF47384">
    <property type="entry name" value="Homodimeric domain of signal transducing histidine kinase"/>
    <property type="match status" value="1"/>
</dbReference>
<dbReference type="InterPro" id="IPR033479">
    <property type="entry name" value="dCache_1"/>
</dbReference>
<comment type="caution">
    <text evidence="18">The sequence shown here is derived from an EMBL/GenBank/DDBJ whole genome shotgun (WGS) entry which is preliminary data.</text>
</comment>
<evidence type="ECO:0000256" key="15">
    <source>
        <dbReference type="SAM" id="Phobius"/>
    </source>
</evidence>
<dbReference type="InterPro" id="IPR003594">
    <property type="entry name" value="HATPase_dom"/>
</dbReference>
<dbReference type="InterPro" id="IPR011006">
    <property type="entry name" value="CheY-like_superfamily"/>
</dbReference>
<dbReference type="Pfam" id="PF00512">
    <property type="entry name" value="HisKA"/>
    <property type="match status" value="1"/>
</dbReference>
<proteinExistence type="predicted"/>
<dbReference type="Pfam" id="PF02743">
    <property type="entry name" value="dCache_1"/>
    <property type="match status" value="1"/>
</dbReference>
<feature type="domain" description="Response regulatory" evidence="17">
    <location>
        <begin position="621"/>
        <end position="736"/>
    </location>
</feature>
<keyword evidence="12" id="KW-0902">Two-component regulatory system</keyword>
<feature type="transmembrane region" description="Helical" evidence="15">
    <location>
        <begin position="14"/>
        <end position="33"/>
    </location>
</feature>
<dbReference type="SUPFAM" id="SSF55874">
    <property type="entry name" value="ATPase domain of HSP90 chaperone/DNA topoisomerase II/histidine kinase"/>
    <property type="match status" value="1"/>
</dbReference>
<evidence type="ECO:0000256" key="6">
    <source>
        <dbReference type="ARBA" id="ARBA00022679"/>
    </source>
</evidence>
<dbReference type="CDD" id="cd12915">
    <property type="entry name" value="PDC2_DGC_like"/>
    <property type="match status" value="1"/>
</dbReference>
<dbReference type="EC" id="2.7.13.3" evidence="3"/>
<dbReference type="InterPro" id="IPR003661">
    <property type="entry name" value="HisK_dim/P_dom"/>
</dbReference>
<dbReference type="SUPFAM" id="SSF52172">
    <property type="entry name" value="CheY-like"/>
    <property type="match status" value="1"/>
</dbReference>
<dbReference type="InterPro" id="IPR001789">
    <property type="entry name" value="Sig_transdc_resp-reg_receiver"/>
</dbReference>
<dbReference type="Gene3D" id="3.30.450.20">
    <property type="entry name" value="PAS domain"/>
    <property type="match status" value="2"/>
</dbReference>